<accession>A0ABY5DWY7</accession>
<dbReference type="Gene3D" id="3.40.50.2000">
    <property type="entry name" value="Glycogen Phosphorylase B"/>
    <property type="match status" value="1"/>
</dbReference>
<dbReference type="Gene3D" id="3.90.550.10">
    <property type="entry name" value="Spore Coat Polysaccharide Biosynthesis Protein SpsA, Chain A"/>
    <property type="match status" value="1"/>
</dbReference>
<name>A0ABY5DWY7_9ACTN</name>
<feature type="domain" description="Glycosyltransferase 2-like" evidence="6">
    <location>
        <begin position="21"/>
        <end position="196"/>
    </location>
</feature>
<dbReference type="PANTHER" id="PTHR43179:SF12">
    <property type="entry name" value="GALACTOFURANOSYLTRANSFERASE GLFT2"/>
    <property type="match status" value="1"/>
</dbReference>
<dbReference type="EMBL" id="CP098502">
    <property type="protein sequence ID" value="UTI65064.1"/>
    <property type="molecule type" value="Genomic_DNA"/>
</dbReference>
<dbReference type="SUPFAM" id="SSF53756">
    <property type="entry name" value="UDP-Glycosyltransferase/glycogen phosphorylase"/>
    <property type="match status" value="1"/>
</dbReference>
<evidence type="ECO:0000259" key="6">
    <source>
        <dbReference type="Pfam" id="PF00535"/>
    </source>
</evidence>
<organism evidence="7 8">
    <name type="scientific">Paraconexibacter antarcticus</name>
    <dbReference type="NCBI Taxonomy" id="2949664"/>
    <lineage>
        <taxon>Bacteria</taxon>
        <taxon>Bacillati</taxon>
        <taxon>Actinomycetota</taxon>
        <taxon>Thermoleophilia</taxon>
        <taxon>Solirubrobacterales</taxon>
        <taxon>Paraconexibacteraceae</taxon>
        <taxon>Paraconexibacter</taxon>
    </lineage>
</organism>
<keyword evidence="4 7" id="KW-0808">Transferase</keyword>
<proteinExistence type="inferred from homology"/>
<dbReference type="GO" id="GO:0016757">
    <property type="term" value="F:glycosyltransferase activity"/>
    <property type="evidence" value="ECO:0007669"/>
    <property type="project" value="UniProtKB-KW"/>
</dbReference>
<feature type="compositionally biased region" description="Basic and acidic residues" evidence="5">
    <location>
        <begin position="781"/>
        <end position="793"/>
    </location>
</feature>
<protein>
    <submittedName>
        <fullName evidence="7">Glycosyltransferase</fullName>
        <ecNumber evidence="7">2.4.-.-</ecNumber>
    </submittedName>
</protein>
<dbReference type="SUPFAM" id="SSF53448">
    <property type="entry name" value="Nucleotide-diphospho-sugar transferases"/>
    <property type="match status" value="1"/>
</dbReference>
<dbReference type="Pfam" id="PF20706">
    <property type="entry name" value="GT4-conflict"/>
    <property type="match status" value="1"/>
</dbReference>
<evidence type="ECO:0000313" key="7">
    <source>
        <dbReference type="EMBL" id="UTI65064.1"/>
    </source>
</evidence>
<dbReference type="PANTHER" id="PTHR43179">
    <property type="entry name" value="RHAMNOSYLTRANSFERASE WBBL"/>
    <property type="match status" value="1"/>
</dbReference>
<feature type="region of interest" description="Disordered" evidence="5">
    <location>
        <begin position="738"/>
        <end position="793"/>
    </location>
</feature>
<dbReference type="EC" id="2.4.-.-" evidence="7"/>
<dbReference type="InterPro" id="IPR029044">
    <property type="entry name" value="Nucleotide-diphossugar_trans"/>
</dbReference>
<keyword evidence="3 7" id="KW-0328">Glycosyltransferase</keyword>
<dbReference type="RefSeq" id="WP_254571754.1">
    <property type="nucleotide sequence ID" value="NZ_CP098502.1"/>
</dbReference>
<evidence type="ECO:0000256" key="2">
    <source>
        <dbReference type="ARBA" id="ARBA00006739"/>
    </source>
</evidence>
<evidence type="ECO:0000256" key="1">
    <source>
        <dbReference type="ARBA" id="ARBA00004776"/>
    </source>
</evidence>
<evidence type="ECO:0000256" key="5">
    <source>
        <dbReference type="SAM" id="MobiDB-lite"/>
    </source>
</evidence>
<evidence type="ECO:0000313" key="8">
    <source>
        <dbReference type="Proteomes" id="UP001056035"/>
    </source>
</evidence>
<evidence type="ECO:0000256" key="4">
    <source>
        <dbReference type="ARBA" id="ARBA00022679"/>
    </source>
</evidence>
<dbReference type="Pfam" id="PF00535">
    <property type="entry name" value="Glycos_transf_2"/>
    <property type="match status" value="1"/>
</dbReference>
<evidence type="ECO:0000256" key="3">
    <source>
        <dbReference type="ARBA" id="ARBA00022676"/>
    </source>
</evidence>
<dbReference type="Proteomes" id="UP001056035">
    <property type="component" value="Chromosome"/>
</dbReference>
<gene>
    <name evidence="7" type="ORF">NBH00_02375</name>
</gene>
<keyword evidence="8" id="KW-1185">Reference proteome</keyword>
<sequence length="793" mass="85699">MALSTLQGDRPLEVTDGTTVVVIPLYGQHELFAQCLSSVLEHTPVDVPILVADDASPDEASRWWVAELEAGGHLRHAVYWSRAEINAGFVGNCNRAFALCGRGDVLLLNSDCVVADGWVEGLRAAVASDGSIATASSLTNHGSIVSVPVRNTPAEALPQHTTLDVAARAVRENARRLYPRLPTAIGHCVLVRRAAIDLVGGFDEAFAPGYGEEVDFSQRCIASGMQHVLADDVLVLHQGGGTFQAAGSATRDALQLAHEKLIRQRYPAYRIAVEEAESEAASPLARALAIAGEAILGPRVTVDVRCLGPYLTGTQVHALELVHALWRTGQAQVRLLLPDGLGTYAQPVIEAMAGVETIRERDIVPTTRRDPLVHRPFQVSSLRDLSLLELLGERLVVTHQDLISYRNPEYFDHPRQWRQFRDLTAETLATAATTIFFTEHAAADALAENLVPAGRVRVAHLGVDHQLEGLQVDARIPAFADRVTDRPFLLCLGTNFKHKNRLFALRLLRTLREDHGWDGRLVFCGPHVVRGSSAGLEAEYLASRPDLREVTVDVAAVDESEKRWLLGRAAAVVYPTTYEGFGLVPFEAAGANVPCLFAAVSALAEVLPPALSTLVPWDPAQSAARVRPLLDAGAVRDAHVDGLRAAAATLTWDRTASAVLEAYHDTLALPARDLARVTEQHIPDARYWALRHQIGGTGMSLVGPDRLLPESTQRALAALLRRGATRGPLLTVLGALARLGGGSPPDRPSLPPAKDDDGDGDDDERHDAIEDAEGEAQVGRPDPRARRRAREDG</sequence>
<comment type="similarity">
    <text evidence="2">Belongs to the glycosyltransferase 2 family.</text>
</comment>
<reference evidence="7 8" key="1">
    <citation type="submission" date="2022-06" db="EMBL/GenBank/DDBJ databases">
        <title>Paraconexibacter antarcticus.</title>
        <authorList>
            <person name="Kim C.S."/>
        </authorList>
    </citation>
    <scope>NUCLEOTIDE SEQUENCE [LARGE SCALE GENOMIC DNA]</scope>
    <source>
        <strain evidence="7 8">02-257</strain>
    </source>
</reference>
<dbReference type="InterPro" id="IPR001173">
    <property type="entry name" value="Glyco_trans_2-like"/>
</dbReference>
<comment type="pathway">
    <text evidence="1">Cell wall biogenesis; cell wall polysaccharide biosynthesis.</text>
</comment>